<evidence type="ECO:0000256" key="1">
    <source>
        <dbReference type="ARBA" id="ARBA00007613"/>
    </source>
</evidence>
<dbReference type="RefSeq" id="WP_044463192.1">
    <property type="nucleotide sequence ID" value="NZ_CP011110.1"/>
</dbReference>
<sequence length="478" mass="51761">MRNTGLYPLRPLCAVLFSLGLAGCAVGPDYQPRTEAAVQLSQRLDTALYSSEQLQRDWWRQFQDPQLDQLMDQALSRNRDIHLAQARLLEARAELDERQLDRLPTVTAQGGYSRSKAQDNPGPAGERNLAKSYRAGLDAQWEIDLFGRLQRLSEAAAARGEAAEADLAQARIVVAAEVARNYFEMRGAQRQLDVARASLENQKSMVQVVAAMVGVGRGAADELASAEAEQARQQAALPPLETRVQLARYRLAVLVAAQPSELPALTRQAALQPLVTRLPIGNLADLLRQRPDIASAERDFAASTADIGAVTAELYPRVDLGGFLGFVAIRGSDLGSSGSRAFSVMPGVSWPALHLASVKARQRQAQARQQGAQAHYEQVVLQAVAEAEGALTTYSQSQQRLGDLLQAARQSARAASLAQVRYQAGAAPYLLALQAQRTRLQSEDALARADTASYINVVALYKALGGGWRTTTSVADRD</sequence>
<evidence type="ECO:0000313" key="10">
    <source>
        <dbReference type="EMBL" id="AKA24408.1"/>
    </source>
</evidence>
<proteinExistence type="inferred from homology"/>
<protein>
    <submittedName>
        <fullName evidence="10">Multidrug transporter</fullName>
    </submittedName>
</protein>
<feature type="signal peptide" evidence="8">
    <location>
        <begin position="1"/>
        <end position="27"/>
    </location>
</feature>
<dbReference type="PATRIC" id="fig|587753.10.peg.2947"/>
<dbReference type="KEGG" id="pcz:PCL1606_29570"/>
<name>A0A0D5XZ89_9PSED</name>
<keyword evidence="6" id="KW-0998">Cell outer membrane</keyword>
<reference evidence="10 11" key="1">
    <citation type="journal article" date="2015" name="Mol. Plant Microbe Interact.">
        <title>Comparative Genomic Analysis of Pseudomonas chlororaphis PCL1606 Reveals New Insight into Antifungal Compounds Involved in Biocontrol.</title>
        <authorList>
            <person name="Calderon C.E."/>
            <person name="Ramos C."/>
            <person name="de Vicente A."/>
            <person name="Cazorla F.M."/>
        </authorList>
    </citation>
    <scope>NUCLEOTIDE SEQUENCE [LARGE SCALE GENOMIC DNA]</scope>
    <source>
        <strain evidence="10 11">PCL1606</strain>
    </source>
</reference>
<feature type="chain" id="PRO_5001435339" evidence="8">
    <location>
        <begin position="28"/>
        <end position="478"/>
    </location>
</feature>
<dbReference type="AlphaFoldDB" id="A0A0D5XZ89"/>
<evidence type="ECO:0000256" key="2">
    <source>
        <dbReference type="ARBA" id="ARBA00022452"/>
    </source>
</evidence>
<keyword evidence="4 8" id="KW-0472">Membrane</keyword>
<comment type="subcellular location">
    <subcellularLocation>
        <location evidence="8">Cell outer membrane</location>
        <topology evidence="8">Lipid-anchor</topology>
    </subcellularLocation>
</comment>
<accession>A0A0D5XZ89</accession>
<keyword evidence="8" id="KW-0732">Signal</keyword>
<dbReference type="PANTHER" id="PTHR30203">
    <property type="entry name" value="OUTER MEMBRANE CATION EFFLUX PROTEIN"/>
    <property type="match status" value="1"/>
</dbReference>
<comment type="similarity">
    <text evidence="1 8">Belongs to the outer membrane factor (OMF) (TC 1.B.17) family.</text>
</comment>
<evidence type="ECO:0000256" key="9">
    <source>
        <dbReference type="SAM" id="MobiDB-lite"/>
    </source>
</evidence>
<dbReference type="InterPro" id="IPR010131">
    <property type="entry name" value="MdtP/NodT-like"/>
</dbReference>
<dbReference type="GO" id="GO:0015562">
    <property type="term" value="F:efflux transmembrane transporter activity"/>
    <property type="evidence" value="ECO:0007669"/>
    <property type="project" value="InterPro"/>
</dbReference>
<dbReference type="PROSITE" id="PS51257">
    <property type="entry name" value="PROKAR_LIPOPROTEIN"/>
    <property type="match status" value="1"/>
</dbReference>
<dbReference type="GO" id="GO:0009279">
    <property type="term" value="C:cell outer membrane"/>
    <property type="evidence" value="ECO:0007669"/>
    <property type="project" value="UniProtKB-SubCell"/>
</dbReference>
<dbReference type="Gene3D" id="1.20.1600.10">
    <property type="entry name" value="Outer membrane efflux proteins (OEP)"/>
    <property type="match status" value="1"/>
</dbReference>
<dbReference type="InterPro" id="IPR003423">
    <property type="entry name" value="OMP_efflux"/>
</dbReference>
<dbReference type="Pfam" id="PF02321">
    <property type="entry name" value="OEP"/>
    <property type="match status" value="2"/>
</dbReference>
<gene>
    <name evidence="10" type="ORF">PCL1606_29570</name>
</gene>
<evidence type="ECO:0000256" key="5">
    <source>
        <dbReference type="ARBA" id="ARBA00023139"/>
    </source>
</evidence>
<dbReference type="OrthoDB" id="9770517at2"/>
<evidence type="ECO:0000256" key="6">
    <source>
        <dbReference type="ARBA" id="ARBA00023237"/>
    </source>
</evidence>
<keyword evidence="5 8" id="KW-0564">Palmitate</keyword>
<evidence type="ECO:0000313" key="11">
    <source>
        <dbReference type="Proteomes" id="UP000032748"/>
    </source>
</evidence>
<dbReference type="PANTHER" id="PTHR30203:SF25">
    <property type="entry name" value="OUTER MEMBRANE PROTEIN-RELATED"/>
    <property type="match status" value="1"/>
</dbReference>
<dbReference type="SUPFAM" id="SSF56954">
    <property type="entry name" value="Outer membrane efflux proteins (OEP)"/>
    <property type="match status" value="1"/>
</dbReference>
<feature type="region of interest" description="Disordered" evidence="9">
    <location>
        <begin position="106"/>
        <end position="127"/>
    </location>
</feature>
<dbReference type="EMBL" id="CP011110">
    <property type="protein sequence ID" value="AKA24408.1"/>
    <property type="molecule type" value="Genomic_DNA"/>
</dbReference>
<keyword evidence="3 8" id="KW-0812">Transmembrane</keyword>
<evidence type="ECO:0000256" key="8">
    <source>
        <dbReference type="RuleBase" id="RU362097"/>
    </source>
</evidence>
<dbReference type="Proteomes" id="UP000032748">
    <property type="component" value="Chromosome"/>
</dbReference>
<keyword evidence="2 8" id="KW-1134">Transmembrane beta strand</keyword>
<evidence type="ECO:0000256" key="3">
    <source>
        <dbReference type="ARBA" id="ARBA00022692"/>
    </source>
</evidence>
<keyword evidence="7 8" id="KW-0449">Lipoprotein</keyword>
<organism evidence="10 11">
    <name type="scientific">Pseudomonas chlororaphis</name>
    <dbReference type="NCBI Taxonomy" id="587753"/>
    <lineage>
        <taxon>Bacteria</taxon>
        <taxon>Pseudomonadati</taxon>
        <taxon>Pseudomonadota</taxon>
        <taxon>Gammaproteobacteria</taxon>
        <taxon>Pseudomonadales</taxon>
        <taxon>Pseudomonadaceae</taxon>
        <taxon>Pseudomonas</taxon>
    </lineage>
</organism>
<evidence type="ECO:0000256" key="4">
    <source>
        <dbReference type="ARBA" id="ARBA00023136"/>
    </source>
</evidence>
<dbReference type="Gene3D" id="2.20.200.10">
    <property type="entry name" value="Outer membrane efflux proteins (OEP)"/>
    <property type="match status" value="1"/>
</dbReference>
<evidence type="ECO:0000256" key="7">
    <source>
        <dbReference type="ARBA" id="ARBA00023288"/>
    </source>
</evidence>
<dbReference type="NCBIfam" id="TIGR01845">
    <property type="entry name" value="outer_NodT"/>
    <property type="match status" value="1"/>
</dbReference>